<protein>
    <submittedName>
        <fullName evidence="2">Uncharacterized protein</fullName>
    </submittedName>
</protein>
<reference evidence="2" key="1">
    <citation type="submission" date="2017-02" db="UniProtKB">
        <authorList>
            <consortium name="WormBaseParasite"/>
        </authorList>
    </citation>
    <scope>IDENTIFICATION</scope>
</reference>
<dbReference type="Proteomes" id="UP000046392">
    <property type="component" value="Unplaced"/>
</dbReference>
<proteinExistence type="predicted"/>
<dbReference type="AlphaFoldDB" id="A0A0N5BDV3"/>
<keyword evidence="1" id="KW-1185">Reference proteome</keyword>
<evidence type="ECO:0000313" key="2">
    <source>
        <dbReference type="WBParaSite" id="SPAL_0000418100.1"/>
    </source>
</evidence>
<name>A0A0N5BDV3_STREA</name>
<evidence type="ECO:0000313" key="1">
    <source>
        <dbReference type="Proteomes" id="UP000046392"/>
    </source>
</evidence>
<dbReference type="WBParaSite" id="SPAL_0000418100.1">
    <property type="protein sequence ID" value="SPAL_0000418100.1"/>
    <property type="gene ID" value="SPAL_0000418100"/>
</dbReference>
<accession>A0A0N5BDV3</accession>
<sequence>MYKIIVIKLIANKENLNFIWWDKFITFYANLCPFFFC</sequence>
<organism evidence="1 2">
    <name type="scientific">Strongyloides papillosus</name>
    <name type="common">Intestinal threadworm</name>
    <dbReference type="NCBI Taxonomy" id="174720"/>
    <lineage>
        <taxon>Eukaryota</taxon>
        <taxon>Metazoa</taxon>
        <taxon>Ecdysozoa</taxon>
        <taxon>Nematoda</taxon>
        <taxon>Chromadorea</taxon>
        <taxon>Rhabditida</taxon>
        <taxon>Tylenchina</taxon>
        <taxon>Panagrolaimomorpha</taxon>
        <taxon>Strongyloidoidea</taxon>
        <taxon>Strongyloididae</taxon>
        <taxon>Strongyloides</taxon>
    </lineage>
</organism>